<feature type="compositionally biased region" description="Polar residues" evidence="1">
    <location>
        <begin position="20"/>
        <end position="31"/>
    </location>
</feature>
<keyword evidence="3" id="KW-1185">Reference proteome</keyword>
<reference evidence="2" key="1">
    <citation type="submission" date="2021-03" db="EMBL/GenBank/DDBJ databases">
        <title>Draft genome sequence of rust myrtle Austropuccinia psidii MF-1, a brazilian biotype.</title>
        <authorList>
            <person name="Quecine M.C."/>
            <person name="Pachon D.M.R."/>
            <person name="Bonatelli M.L."/>
            <person name="Correr F.H."/>
            <person name="Franceschini L.M."/>
            <person name="Leite T.F."/>
            <person name="Margarido G.R.A."/>
            <person name="Almeida C.A."/>
            <person name="Ferrarezi J.A."/>
            <person name="Labate C.A."/>
        </authorList>
    </citation>
    <scope>NUCLEOTIDE SEQUENCE</scope>
    <source>
        <strain evidence="2">MF-1</strain>
    </source>
</reference>
<organism evidence="2 3">
    <name type="scientific">Austropuccinia psidii MF-1</name>
    <dbReference type="NCBI Taxonomy" id="1389203"/>
    <lineage>
        <taxon>Eukaryota</taxon>
        <taxon>Fungi</taxon>
        <taxon>Dikarya</taxon>
        <taxon>Basidiomycota</taxon>
        <taxon>Pucciniomycotina</taxon>
        <taxon>Pucciniomycetes</taxon>
        <taxon>Pucciniales</taxon>
        <taxon>Sphaerophragmiaceae</taxon>
        <taxon>Austropuccinia</taxon>
    </lineage>
</organism>
<protein>
    <submittedName>
        <fullName evidence="2">Uncharacterized protein</fullName>
    </submittedName>
</protein>
<evidence type="ECO:0000313" key="3">
    <source>
        <dbReference type="Proteomes" id="UP000765509"/>
    </source>
</evidence>
<accession>A0A9Q3BCD9</accession>
<dbReference type="OrthoDB" id="3247418at2759"/>
<comment type="caution">
    <text evidence="2">The sequence shown here is derived from an EMBL/GenBank/DDBJ whole genome shotgun (WGS) entry which is preliminary data.</text>
</comment>
<dbReference type="AlphaFoldDB" id="A0A9Q3BCD9"/>
<gene>
    <name evidence="2" type="ORF">O181_002111</name>
</gene>
<dbReference type="Proteomes" id="UP000765509">
    <property type="component" value="Unassembled WGS sequence"/>
</dbReference>
<sequence>MNRPKKQNLTKANLAHIWPPTSQRHQSSCKASRTKSDQIEKSNRTKSRRHSNSRYSLRSQTTTSTILNLSPFTNDSNSLVPSECSSAYNKDLKQMGDQTPRLNKDELEVLQKVITQTKVPSWFSHLPREFGFKSSQTLKAAEWQIMMTLYLPLELVPIWSSQIPHSE</sequence>
<evidence type="ECO:0000256" key="1">
    <source>
        <dbReference type="SAM" id="MobiDB-lite"/>
    </source>
</evidence>
<evidence type="ECO:0000313" key="2">
    <source>
        <dbReference type="EMBL" id="MBW0462396.1"/>
    </source>
</evidence>
<feature type="region of interest" description="Disordered" evidence="1">
    <location>
        <begin position="1"/>
        <end position="61"/>
    </location>
</feature>
<feature type="compositionally biased region" description="Basic and acidic residues" evidence="1">
    <location>
        <begin position="34"/>
        <end position="43"/>
    </location>
</feature>
<name>A0A9Q3BCD9_9BASI</name>
<proteinExistence type="predicted"/>
<dbReference type="EMBL" id="AVOT02000341">
    <property type="protein sequence ID" value="MBW0462396.1"/>
    <property type="molecule type" value="Genomic_DNA"/>
</dbReference>